<feature type="region of interest" description="Disordered" evidence="1">
    <location>
        <begin position="416"/>
        <end position="476"/>
    </location>
</feature>
<sequence length="617" mass="70274">MSMHIKTQKRLLTTYGNKLEQNVNKLRQEQPEVIAAEMATPREINEGIYRLEESINAIESLFFKAEKTLNDYATSIDRLQSPSEKEQEEFDEYSCRAESILSTAFDYVILLKARRSALTCANVDPNRSLLNPSQPQAQLQSKSLELPTLPIPTFSGNLWEWDNFWELFNNNIHSQDLPVLFKFNYLLSALKGEARASIKKFQVTKENYPRVIQFLVSKYDNREVLINQLIDRLDACKMRSTSAKDQRALLEQVQALTTQLAQKGEHIDSPWLIKKVLSKFPDSVKRKVISKRQNLPTETSSSIQILFRFLDEILSSEEMFLFFTDKSTVEQKHSRTMPFHSRPGQGRVISCMYCSNPHSSFSCTKYKTPQERSLYLCQNRLCLICASSKHKTTECKGIQCFNCQGVHHTSCCFRSKQKTDSSPFQRRDTSMRATPATTTPPKQQDSHSKVSAKKPSPTLHSHTVINTGSSSGDVPTQETQCVLNTQTMGCPYLPAGKVTIRNPNTKELMQVDVLIDTGAEISFIDNALAECLHLPVIEEKQIRLHTFGSKEIQTRKCRLVKMNIWDSEGKQHVLKLLTHDVLTQAFKPPKVSNTDIDFLRSLNLSILTHSENALIKA</sequence>
<dbReference type="Pfam" id="PF03564">
    <property type="entry name" value="DUF1759"/>
    <property type="match status" value="1"/>
</dbReference>
<dbReference type="AlphaFoldDB" id="A0A0C2D0L4"/>
<accession>A0A0C2D0L4</accession>
<protein>
    <submittedName>
        <fullName evidence="2">Tho complex subunit THP2</fullName>
    </submittedName>
</protein>
<dbReference type="Proteomes" id="UP000054047">
    <property type="component" value="Unassembled WGS sequence"/>
</dbReference>
<reference evidence="2 3" key="1">
    <citation type="submission" date="2013-12" db="EMBL/GenBank/DDBJ databases">
        <title>Draft genome of the parsitic nematode Ancylostoma duodenale.</title>
        <authorList>
            <person name="Mitreva M."/>
        </authorList>
    </citation>
    <scope>NUCLEOTIDE SEQUENCE [LARGE SCALE GENOMIC DNA]</scope>
    <source>
        <strain evidence="2 3">Zhejiang</strain>
    </source>
</reference>
<dbReference type="InterPro" id="IPR005312">
    <property type="entry name" value="DUF1759"/>
</dbReference>
<dbReference type="Gene3D" id="2.40.70.10">
    <property type="entry name" value="Acid Proteases"/>
    <property type="match status" value="1"/>
</dbReference>
<evidence type="ECO:0000313" key="3">
    <source>
        <dbReference type="Proteomes" id="UP000054047"/>
    </source>
</evidence>
<dbReference type="PANTHER" id="PTHR47331">
    <property type="entry name" value="PHD-TYPE DOMAIN-CONTAINING PROTEIN"/>
    <property type="match status" value="1"/>
</dbReference>
<feature type="compositionally biased region" description="Polar residues" evidence="1">
    <location>
        <begin position="458"/>
        <end position="476"/>
    </location>
</feature>
<organism evidence="2 3">
    <name type="scientific">Ancylostoma duodenale</name>
    <dbReference type="NCBI Taxonomy" id="51022"/>
    <lineage>
        <taxon>Eukaryota</taxon>
        <taxon>Metazoa</taxon>
        <taxon>Ecdysozoa</taxon>
        <taxon>Nematoda</taxon>
        <taxon>Chromadorea</taxon>
        <taxon>Rhabditida</taxon>
        <taxon>Rhabditina</taxon>
        <taxon>Rhabditomorpha</taxon>
        <taxon>Strongyloidea</taxon>
        <taxon>Ancylostomatidae</taxon>
        <taxon>Ancylostomatinae</taxon>
        <taxon>Ancylostoma</taxon>
    </lineage>
</organism>
<gene>
    <name evidence="2" type="ORF">ANCDUO_06860</name>
</gene>
<proteinExistence type="predicted"/>
<dbReference type="PANTHER" id="PTHR47331:SF1">
    <property type="entry name" value="GAG-LIKE PROTEIN"/>
    <property type="match status" value="1"/>
</dbReference>
<keyword evidence="3" id="KW-1185">Reference proteome</keyword>
<evidence type="ECO:0000313" key="2">
    <source>
        <dbReference type="EMBL" id="KIH62853.1"/>
    </source>
</evidence>
<dbReference type="OrthoDB" id="5869984at2759"/>
<dbReference type="Pfam" id="PF13650">
    <property type="entry name" value="Asp_protease_2"/>
    <property type="match status" value="1"/>
</dbReference>
<dbReference type="CDD" id="cd00303">
    <property type="entry name" value="retropepsin_like"/>
    <property type="match status" value="1"/>
</dbReference>
<dbReference type="InterPro" id="IPR021109">
    <property type="entry name" value="Peptidase_aspartic_dom_sf"/>
</dbReference>
<evidence type="ECO:0000256" key="1">
    <source>
        <dbReference type="SAM" id="MobiDB-lite"/>
    </source>
</evidence>
<dbReference type="SUPFAM" id="SSF50630">
    <property type="entry name" value="Acid proteases"/>
    <property type="match status" value="1"/>
</dbReference>
<dbReference type="EMBL" id="KN729032">
    <property type="protein sequence ID" value="KIH62853.1"/>
    <property type="molecule type" value="Genomic_DNA"/>
</dbReference>
<name>A0A0C2D0L4_9BILA</name>